<accession>A0A8T0MJE8</accession>
<evidence type="ECO:0000313" key="2">
    <source>
        <dbReference type="Proteomes" id="UP000823388"/>
    </source>
</evidence>
<name>A0A8T0MJE8_PANVG</name>
<dbReference type="Proteomes" id="UP000823388">
    <property type="component" value="Chromosome 9N"/>
</dbReference>
<proteinExistence type="predicted"/>
<dbReference type="AlphaFoldDB" id="A0A8T0MJE8"/>
<keyword evidence="2" id="KW-1185">Reference proteome</keyword>
<comment type="caution">
    <text evidence="1">The sequence shown here is derived from an EMBL/GenBank/DDBJ whole genome shotgun (WGS) entry which is preliminary data.</text>
</comment>
<reference evidence="1" key="1">
    <citation type="submission" date="2020-05" db="EMBL/GenBank/DDBJ databases">
        <title>WGS assembly of Panicum virgatum.</title>
        <authorList>
            <person name="Lovell J.T."/>
            <person name="Jenkins J."/>
            <person name="Shu S."/>
            <person name="Juenger T.E."/>
            <person name="Schmutz J."/>
        </authorList>
    </citation>
    <scope>NUCLEOTIDE SEQUENCE</scope>
    <source>
        <strain evidence="1">AP13</strain>
    </source>
</reference>
<protein>
    <submittedName>
        <fullName evidence="1">Uncharacterized protein</fullName>
    </submittedName>
</protein>
<sequence length="96" mass="11001">MDGAWFRHFSGCSWYWWDPRCSPPATRIWRSVRPRKWQAGSCEPTPSFNLALAFRPAGHGTPWTSSAHRLAQRQRRWQCGTHSAIGATCSSPARWS</sequence>
<organism evidence="1 2">
    <name type="scientific">Panicum virgatum</name>
    <name type="common">Blackwell switchgrass</name>
    <dbReference type="NCBI Taxonomy" id="38727"/>
    <lineage>
        <taxon>Eukaryota</taxon>
        <taxon>Viridiplantae</taxon>
        <taxon>Streptophyta</taxon>
        <taxon>Embryophyta</taxon>
        <taxon>Tracheophyta</taxon>
        <taxon>Spermatophyta</taxon>
        <taxon>Magnoliopsida</taxon>
        <taxon>Liliopsida</taxon>
        <taxon>Poales</taxon>
        <taxon>Poaceae</taxon>
        <taxon>PACMAD clade</taxon>
        <taxon>Panicoideae</taxon>
        <taxon>Panicodae</taxon>
        <taxon>Paniceae</taxon>
        <taxon>Panicinae</taxon>
        <taxon>Panicum</taxon>
        <taxon>Panicum sect. Hiantes</taxon>
    </lineage>
</organism>
<dbReference type="EMBL" id="CM029054">
    <property type="protein sequence ID" value="KAG2536453.1"/>
    <property type="molecule type" value="Genomic_DNA"/>
</dbReference>
<gene>
    <name evidence="1" type="ORF">PVAP13_9NG190073</name>
</gene>
<evidence type="ECO:0000313" key="1">
    <source>
        <dbReference type="EMBL" id="KAG2536453.1"/>
    </source>
</evidence>